<name>A0A0H3A0Z1_MYCA1</name>
<evidence type="ECO:0000313" key="4">
    <source>
        <dbReference type="Proteomes" id="UP000001574"/>
    </source>
</evidence>
<gene>
    <name evidence="3" type="ordered locus">MAV_5046</name>
</gene>
<keyword evidence="2" id="KW-1133">Transmembrane helix</keyword>
<evidence type="ECO:0000256" key="1">
    <source>
        <dbReference type="SAM" id="MobiDB-lite"/>
    </source>
</evidence>
<organism evidence="3 4">
    <name type="scientific">Mycobacterium avium (strain 104)</name>
    <dbReference type="NCBI Taxonomy" id="243243"/>
    <lineage>
        <taxon>Bacteria</taxon>
        <taxon>Bacillati</taxon>
        <taxon>Actinomycetota</taxon>
        <taxon>Actinomycetes</taxon>
        <taxon>Mycobacteriales</taxon>
        <taxon>Mycobacteriaceae</taxon>
        <taxon>Mycobacterium</taxon>
        <taxon>Mycobacterium avium complex (MAC)</taxon>
    </lineage>
</organism>
<dbReference type="KEGG" id="mav:MAV_5046"/>
<feature type="region of interest" description="Disordered" evidence="1">
    <location>
        <begin position="1"/>
        <end position="49"/>
    </location>
</feature>
<dbReference type="RefSeq" id="WP_011726409.1">
    <property type="nucleotide sequence ID" value="NC_008595.1"/>
</dbReference>
<dbReference type="HOGENOM" id="CLU_085734_0_0_11"/>
<dbReference type="Proteomes" id="UP000001574">
    <property type="component" value="Chromosome"/>
</dbReference>
<protein>
    <recommendedName>
        <fullName evidence="5">Mce-associated membrane protein</fullName>
    </recommendedName>
</protein>
<evidence type="ECO:0000256" key="2">
    <source>
        <dbReference type="SAM" id="Phobius"/>
    </source>
</evidence>
<proteinExistence type="predicted"/>
<feature type="transmembrane region" description="Helical" evidence="2">
    <location>
        <begin position="61"/>
        <end position="87"/>
    </location>
</feature>
<reference evidence="3 4" key="1">
    <citation type="submission" date="2006-10" db="EMBL/GenBank/DDBJ databases">
        <authorList>
            <person name="Fleischmann R.D."/>
            <person name="Dodson R.J."/>
            <person name="Haft D.H."/>
            <person name="Merkel J.S."/>
            <person name="Nelson W.C."/>
            <person name="Fraser C.M."/>
        </authorList>
    </citation>
    <scope>NUCLEOTIDE SEQUENCE [LARGE SCALE GENOMIC DNA]</scope>
    <source>
        <strain evidence="3 4">104</strain>
    </source>
</reference>
<accession>A0A0H3A0Z1</accession>
<keyword evidence="2" id="KW-0472">Membrane</keyword>
<evidence type="ECO:0000313" key="3">
    <source>
        <dbReference type="EMBL" id="ABK67656.1"/>
    </source>
</evidence>
<dbReference type="EMBL" id="CP000479">
    <property type="protein sequence ID" value="ABK67656.1"/>
    <property type="molecule type" value="Genomic_DNA"/>
</dbReference>
<sequence>MPAVDTEHRTDDKTAAADDGRTIEAIDTDTKDTQLDDHEQKDTKAEKFERRVSKAPRQLSISLRAAAFGSVVCILAATAGVFAWLYWGAHDELAAQHRATNDRNHAEEIATDYAVNAAEMDFQDFNGWKLKLINGTSPELKDKLTKAADSMQQILGPLQWKSTARPLAAIVRSDNGGVYVVDSFVSVLTKTVQAPEGLQSTATYSITLDSKHNWQITDVGGIDAALRK</sequence>
<evidence type="ECO:0008006" key="5">
    <source>
        <dbReference type="Google" id="ProtNLM"/>
    </source>
</evidence>
<keyword evidence="2" id="KW-0812">Transmembrane</keyword>
<dbReference type="AlphaFoldDB" id="A0A0H3A0Z1"/>